<reference evidence="3" key="2">
    <citation type="submission" date="2016-11" db="EMBL/GenBank/DDBJ databases">
        <authorList>
            <person name="Jaros S."/>
            <person name="Januszkiewicz K."/>
            <person name="Wedrychowicz H."/>
        </authorList>
    </citation>
    <scope>NUCLEOTIDE SEQUENCE [LARGE SCALE GENOMIC DNA]</scope>
    <source>
        <strain evidence="3">DSM 27989</strain>
    </source>
</reference>
<dbReference type="EMBL" id="BMFL01000005">
    <property type="protein sequence ID" value="GGE93500.1"/>
    <property type="molecule type" value="Genomic_DNA"/>
</dbReference>
<protein>
    <recommendedName>
        <fullName evidence="6">Cell division protein ZapB</fullName>
    </recommendedName>
</protein>
<evidence type="ECO:0008006" key="6">
    <source>
        <dbReference type="Google" id="ProtNLM"/>
    </source>
</evidence>
<keyword evidence="5" id="KW-1185">Reference proteome</keyword>
<keyword evidence="1" id="KW-0175">Coiled coil</keyword>
<sequence length="114" mass="13507">MEKMIKFNELENKVLDLLNQLENYKNILKGAEKSIQEQDKFQNEIQLLKDENARLKNKLRDSQANNLHLNEEVKRLKVVNAMSGNQEYKQMMKQRMNKLIKEVDTCIAQIKTNN</sequence>
<proteinExistence type="predicted"/>
<evidence type="ECO:0000313" key="2">
    <source>
        <dbReference type="EMBL" id="GGE93500.1"/>
    </source>
</evidence>
<organism evidence="3 4">
    <name type="scientific">Chishuiella changwenlii</name>
    <dbReference type="NCBI Taxonomy" id="1434701"/>
    <lineage>
        <taxon>Bacteria</taxon>
        <taxon>Pseudomonadati</taxon>
        <taxon>Bacteroidota</taxon>
        <taxon>Flavobacteriia</taxon>
        <taxon>Flavobacteriales</taxon>
        <taxon>Weeksellaceae</taxon>
        <taxon>Chishuiella</taxon>
    </lineage>
</organism>
<reference evidence="5" key="4">
    <citation type="journal article" date="2019" name="Int. J. Syst. Evol. Microbiol.">
        <title>The Global Catalogue of Microorganisms (GCM) 10K type strain sequencing project: providing services to taxonomists for standard genome sequencing and annotation.</title>
        <authorList>
            <consortium name="The Broad Institute Genomics Platform"/>
            <consortium name="The Broad Institute Genome Sequencing Center for Infectious Disease"/>
            <person name="Wu L."/>
            <person name="Ma J."/>
        </authorList>
    </citation>
    <scope>NUCLEOTIDE SEQUENCE [LARGE SCALE GENOMIC DNA]</scope>
    <source>
        <strain evidence="5">CGMCC 1.12707</strain>
    </source>
</reference>
<gene>
    <name evidence="2" type="ORF">GCM10010984_08870</name>
    <name evidence="3" type="ORF">SAMN05443634_10695</name>
</gene>
<feature type="coiled-coil region" evidence="1">
    <location>
        <begin position="7"/>
        <end position="72"/>
    </location>
</feature>
<dbReference type="Proteomes" id="UP000650994">
    <property type="component" value="Unassembled WGS sequence"/>
</dbReference>
<name>A0A1M6Y5H9_9FLAO</name>
<evidence type="ECO:0000256" key="1">
    <source>
        <dbReference type="SAM" id="Coils"/>
    </source>
</evidence>
<evidence type="ECO:0000313" key="4">
    <source>
        <dbReference type="Proteomes" id="UP000184120"/>
    </source>
</evidence>
<evidence type="ECO:0000313" key="5">
    <source>
        <dbReference type="Proteomes" id="UP000650994"/>
    </source>
</evidence>
<evidence type="ECO:0000313" key="3">
    <source>
        <dbReference type="EMBL" id="SHL13428.1"/>
    </source>
</evidence>
<reference evidence="2" key="5">
    <citation type="submission" date="2024-05" db="EMBL/GenBank/DDBJ databases">
        <authorList>
            <person name="Sun Q."/>
            <person name="Zhou Y."/>
        </authorList>
    </citation>
    <scope>NUCLEOTIDE SEQUENCE</scope>
    <source>
        <strain evidence="2">CGMCC 1.12707</strain>
    </source>
</reference>
<dbReference type="AlphaFoldDB" id="A0A1M6Y5H9"/>
<accession>A0A1M6Y5H9</accession>
<reference evidence="2" key="1">
    <citation type="journal article" date="2014" name="Int. J. Syst. Evol. Microbiol.">
        <title>Complete genome of a new Firmicutes species belonging to the dominant human colonic microbiota ('Ruminococcus bicirculans') reveals two chromosomes and a selective capacity to utilize plant glucans.</title>
        <authorList>
            <consortium name="NISC Comparative Sequencing Program"/>
            <person name="Wegmann U."/>
            <person name="Louis P."/>
            <person name="Goesmann A."/>
            <person name="Henrissat B."/>
            <person name="Duncan S.H."/>
            <person name="Flint H.J."/>
        </authorList>
    </citation>
    <scope>NUCLEOTIDE SEQUENCE</scope>
    <source>
        <strain evidence="2">CGMCC 1.12707</strain>
    </source>
</reference>
<dbReference type="Proteomes" id="UP000184120">
    <property type="component" value="Unassembled WGS sequence"/>
</dbReference>
<dbReference type="EMBL" id="FRBH01000006">
    <property type="protein sequence ID" value="SHL13428.1"/>
    <property type="molecule type" value="Genomic_DNA"/>
</dbReference>
<dbReference type="STRING" id="1434701.SAMN05443634_10695"/>
<reference evidence="4" key="3">
    <citation type="submission" date="2016-11" db="EMBL/GenBank/DDBJ databases">
        <authorList>
            <person name="Varghese N."/>
            <person name="Submissions S."/>
        </authorList>
    </citation>
    <scope>NUCLEOTIDE SEQUENCE [LARGE SCALE GENOMIC DNA]</scope>
    <source>
        <strain evidence="4">DSM 27989</strain>
    </source>
</reference>